<evidence type="ECO:0000259" key="4">
    <source>
        <dbReference type="PROSITE" id="PS01124"/>
    </source>
</evidence>
<dbReference type="AlphaFoldDB" id="A0A2G5NUD9"/>
<dbReference type="GO" id="GO:0003700">
    <property type="term" value="F:DNA-binding transcription factor activity"/>
    <property type="evidence" value="ECO:0007669"/>
    <property type="project" value="InterPro"/>
</dbReference>
<dbReference type="RefSeq" id="WP_099578327.1">
    <property type="nucleotide sequence ID" value="NZ_MJBI02000001.1"/>
</dbReference>
<dbReference type="EMBL" id="MJBI02000001">
    <property type="protein sequence ID" value="RAI82491.1"/>
    <property type="molecule type" value="Genomic_DNA"/>
</dbReference>
<dbReference type="SUPFAM" id="SSF46689">
    <property type="entry name" value="Homeodomain-like"/>
    <property type="match status" value="1"/>
</dbReference>
<dbReference type="PROSITE" id="PS01124">
    <property type="entry name" value="HTH_ARAC_FAMILY_2"/>
    <property type="match status" value="1"/>
</dbReference>
<dbReference type="InterPro" id="IPR029441">
    <property type="entry name" value="Cass2"/>
</dbReference>
<keyword evidence="3" id="KW-0804">Transcription</keyword>
<evidence type="ECO:0000256" key="2">
    <source>
        <dbReference type="ARBA" id="ARBA00023125"/>
    </source>
</evidence>
<dbReference type="Pfam" id="PF14526">
    <property type="entry name" value="Cass2"/>
    <property type="match status" value="1"/>
</dbReference>
<dbReference type="Gene3D" id="3.20.80.10">
    <property type="entry name" value="Regulatory factor, effector binding domain"/>
    <property type="match status" value="1"/>
</dbReference>
<keyword evidence="1" id="KW-0805">Transcription regulation</keyword>
<keyword evidence="6" id="KW-1185">Reference proteome</keyword>
<dbReference type="Gene3D" id="1.10.10.60">
    <property type="entry name" value="Homeodomain-like"/>
    <property type="match status" value="2"/>
</dbReference>
<dbReference type="PANTHER" id="PTHR47504:SF5">
    <property type="entry name" value="RIGHT ORIGIN-BINDING PROTEIN"/>
    <property type="match status" value="1"/>
</dbReference>
<evidence type="ECO:0000313" key="6">
    <source>
        <dbReference type="Proteomes" id="UP000229523"/>
    </source>
</evidence>
<gene>
    <name evidence="5" type="ORF">BFS35_002050</name>
</gene>
<dbReference type="InterPro" id="IPR018060">
    <property type="entry name" value="HTH_AraC"/>
</dbReference>
<sequence>MNNIDLMQKTIVYIEDHLFEPFKYEIIGTYLNENPMHINQTFTMITGMNIEEYIYHRKMTEAAKKLLNGNYRLVDIANQFGFSTAHEFSTAFSNHHQISPIQVRTNPEQLRMVERLYIQLSVTTKPPMPYKMQTMDSFRIVGIQEIVSFNELGNHFLVPDIVYELKEKEEIKSLLSFSSDKKIYVVVQPNPNDIEIFIGVKSERTFDYESKQIFNGDYAKFEARGKLDYVFNEIWQSVEKQVDFNIHYERNSQYIYIFPDDMDFDNSFNKVELWIPTL</sequence>
<evidence type="ECO:0000256" key="3">
    <source>
        <dbReference type="ARBA" id="ARBA00023163"/>
    </source>
</evidence>
<keyword evidence="2" id="KW-0238">DNA-binding</keyword>
<protein>
    <submittedName>
        <fullName evidence="5">AraC family transcriptional regulator</fullName>
    </submittedName>
</protein>
<dbReference type="Pfam" id="PF12833">
    <property type="entry name" value="HTH_18"/>
    <property type="match status" value="1"/>
</dbReference>
<name>A0A2G5NUD9_9STAP</name>
<dbReference type="SMART" id="SM00342">
    <property type="entry name" value="HTH_ARAC"/>
    <property type="match status" value="1"/>
</dbReference>
<dbReference type="InterPro" id="IPR011256">
    <property type="entry name" value="Reg_factor_effector_dom_sf"/>
</dbReference>
<organism evidence="5 6">
    <name type="scientific">Macrococcoides goetzii</name>
    <dbReference type="NCBI Taxonomy" id="1891097"/>
    <lineage>
        <taxon>Bacteria</taxon>
        <taxon>Bacillati</taxon>
        <taxon>Bacillota</taxon>
        <taxon>Bacilli</taxon>
        <taxon>Bacillales</taxon>
        <taxon>Staphylococcaceae</taxon>
        <taxon>Macrococcoides</taxon>
    </lineage>
</organism>
<dbReference type="Proteomes" id="UP000229523">
    <property type="component" value="Unassembled WGS sequence"/>
</dbReference>
<dbReference type="SMART" id="SM00871">
    <property type="entry name" value="AraC_E_bind"/>
    <property type="match status" value="1"/>
</dbReference>
<feature type="domain" description="HTH araC/xylS-type" evidence="4">
    <location>
        <begin position="8"/>
        <end position="106"/>
    </location>
</feature>
<dbReference type="PROSITE" id="PS00041">
    <property type="entry name" value="HTH_ARAC_FAMILY_1"/>
    <property type="match status" value="1"/>
</dbReference>
<dbReference type="InterPro" id="IPR050959">
    <property type="entry name" value="MarA-like"/>
</dbReference>
<dbReference type="InterPro" id="IPR018062">
    <property type="entry name" value="HTH_AraC-typ_CS"/>
</dbReference>
<comment type="caution">
    <text evidence="5">The sequence shown here is derived from an EMBL/GenBank/DDBJ whole genome shotgun (WGS) entry which is preliminary data.</text>
</comment>
<accession>A0A2G5NUD9</accession>
<dbReference type="SUPFAM" id="SSF55136">
    <property type="entry name" value="Probable bacterial effector-binding domain"/>
    <property type="match status" value="1"/>
</dbReference>
<proteinExistence type="predicted"/>
<dbReference type="PANTHER" id="PTHR47504">
    <property type="entry name" value="RIGHT ORIGIN-BINDING PROTEIN"/>
    <property type="match status" value="1"/>
</dbReference>
<evidence type="ECO:0000256" key="1">
    <source>
        <dbReference type="ARBA" id="ARBA00023015"/>
    </source>
</evidence>
<dbReference type="GO" id="GO:0043565">
    <property type="term" value="F:sequence-specific DNA binding"/>
    <property type="evidence" value="ECO:0007669"/>
    <property type="project" value="InterPro"/>
</dbReference>
<reference evidence="5 6" key="1">
    <citation type="journal article" date="2018" name="Front. Microbiol.">
        <title>Description and Comparative Genomics of Macrococcus caseolyticus subsp. hominis subsp. nov., Macrococcus goetzii sp. nov., Macrococcus epidermidis sp. nov., and Macrococcus bohemicus sp. nov., Novel Macrococci From Human Clinical Material With Virulence Potential and Suspected Uptake of Foreign DNA by Natural Transformation.</title>
        <authorList>
            <person name="Maslanova I."/>
            <person name="Wertheimer Z."/>
            <person name="Sedlacek I."/>
            <person name="Svec P."/>
            <person name="Indrakova A."/>
            <person name="Kovarovic V."/>
            <person name="Schumann P."/>
            <person name="Sproer C."/>
            <person name="Kralova S."/>
            <person name="Sedo O."/>
            <person name="Kristofova L."/>
            <person name="Vrbovska V."/>
            <person name="Fuzik T."/>
            <person name="Petras P."/>
            <person name="Zdrahal Z."/>
            <person name="Ruzickova V."/>
            <person name="Doskar J."/>
            <person name="Pantucek R."/>
        </authorList>
    </citation>
    <scope>NUCLEOTIDE SEQUENCE [LARGE SCALE GENOMIC DNA]</scope>
    <source>
        <strain evidence="5 6">CCM 4927</strain>
    </source>
</reference>
<dbReference type="InterPro" id="IPR009057">
    <property type="entry name" value="Homeodomain-like_sf"/>
</dbReference>
<evidence type="ECO:0000313" key="5">
    <source>
        <dbReference type="EMBL" id="RAI82491.1"/>
    </source>
</evidence>
<dbReference type="InterPro" id="IPR010499">
    <property type="entry name" value="AraC_E-bd"/>
</dbReference>